<dbReference type="eggNOG" id="COG1373">
    <property type="taxonomic scope" value="Bacteria"/>
</dbReference>
<keyword evidence="4" id="KW-1185">Reference proteome</keyword>
<dbReference type="Proteomes" id="UP000028995">
    <property type="component" value="Unassembled WGS sequence"/>
</dbReference>
<dbReference type="AlphaFoldDB" id="A0A087AEK5"/>
<dbReference type="InterPro" id="IPR027417">
    <property type="entry name" value="P-loop_NTPase"/>
</dbReference>
<dbReference type="PANTHER" id="PTHR33295">
    <property type="entry name" value="ATPASE"/>
    <property type="match status" value="1"/>
</dbReference>
<evidence type="ECO:0000259" key="2">
    <source>
        <dbReference type="Pfam" id="PF13635"/>
    </source>
</evidence>
<dbReference type="Pfam" id="PF13635">
    <property type="entry name" value="DUF4143"/>
    <property type="match status" value="1"/>
</dbReference>
<dbReference type="EMBL" id="JGYU01000006">
    <property type="protein sequence ID" value="KFI57205.1"/>
    <property type="molecule type" value="Genomic_DNA"/>
</dbReference>
<dbReference type="Pfam" id="PF13173">
    <property type="entry name" value="AAA_14"/>
    <property type="match status" value="1"/>
</dbReference>
<reference evidence="3 4" key="1">
    <citation type="submission" date="2014-03" db="EMBL/GenBank/DDBJ databases">
        <title>Genomics of Bifidobacteria.</title>
        <authorList>
            <person name="Ventura M."/>
            <person name="Milani C."/>
            <person name="Lugli G.A."/>
        </authorList>
    </citation>
    <scope>NUCLEOTIDE SEQUENCE [LARGE SCALE GENOMIC DNA]</scope>
    <source>
        <strain evidence="3 4">LMG 10510</strain>
    </source>
</reference>
<dbReference type="OrthoDB" id="9801684at2"/>
<dbReference type="SUPFAM" id="SSF52540">
    <property type="entry name" value="P-loop containing nucleoside triphosphate hydrolases"/>
    <property type="match status" value="1"/>
</dbReference>
<gene>
    <name evidence="3" type="ORF">BCHO_1237</name>
</gene>
<name>A0A087AEK5_9BIFI</name>
<evidence type="ECO:0000313" key="3">
    <source>
        <dbReference type="EMBL" id="KFI57205.1"/>
    </source>
</evidence>
<accession>A0A087AEK5</accession>
<evidence type="ECO:0000259" key="1">
    <source>
        <dbReference type="Pfam" id="PF13173"/>
    </source>
</evidence>
<sequence>MRQYINRPQYMNLLESYRGSEHIKVLQGIRRCGKSSLLEMLRARLLTEGVPACNIYRRRFDEFGLPLEFTAQQLTDELQRMLSGSDDAQMRYVFLDEIQEVQGWPKVVRGLHTLENVDVYITGSNAHLLSTDLATVLAGRTVTIDVHPLSFKEYLEFTRTLFADRAQLSHDELFADYVRFGGMPTLFALREFNEESIARELGSVYDTVILRDVAQHLQIRDLPLLNRLVTYLFSTSGNLFSTRKIVGALVSGGRKTSAETVESYIDGLMRAFILFEATQFGLQGKDLLNPLRKFYAEDCGLRNIANGFSSRNYGFQLENVVATELRRRGYDVHVGRLRGAEIDFVAQRFDGRTYIQVTETMLDEAIRERELAPLQALHDSFPKTVLTLDRFRLGMTPDGIEIRNIVDWLLDS</sequence>
<dbReference type="RefSeq" id="WP_024540441.1">
    <property type="nucleotide sequence ID" value="NZ_JBQKLO010000004.1"/>
</dbReference>
<dbReference type="PANTHER" id="PTHR33295:SF20">
    <property type="entry name" value="ATPASE"/>
    <property type="match status" value="1"/>
</dbReference>
<comment type="caution">
    <text evidence="3">The sequence shown here is derived from an EMBL/GenBank/DDBJ whole genome shotgun (WGS) entry which is preliminary data.</text>
</comment>
<dbReference type="InterPro" id="IPR041682">
    <property type="entry name" value="AAA_14"/>
</dbReference>
<evidence type="ECO:0000313" key="4">
    <source>
        <dbReference type="Proteomes" id="UP000028995"/>
    </source>
</evidence>
<dbReference type="InterPro" id="IPR025420">
    <property type="entry name" value="DUF4143"/>
</dbReference>
<protein>
    <submittedName>
        <fullName evidence="3">Putative ATPase (AAA superfamily)</fullName>
    </submittedName>
</protein>
<feature type="domain" description="AAA" evidence="1">
    <location>
        <begin position="21"/>
        <end position="155"/>
    </location>
</feature>
<feature type="domain" description="DUF4143" evidence="2">
    <location>
        <begin position="211"/>
        <end position="356"/>
    </location>
</feature>
<proteinExistence type="predicted"/>
<organism evidence="3 4">
    <name type="scientific">Bifidobacterium choerinum</name>
    <dbReference type="NCBI Taxonomy" id="35760"/>
    <lineage>
        <taxon>Bacteria</taxon>
        <taxon>Bacillati</taxon>
        <taxon>Actinomycetota</taxon>
        <taxon>Actinomycetes</taxon>
        <taxon>Bifidobacteriales</taxon>
        <taxon>Bifidobacteriaceae</taxon>
        <taxon>Bifidobacterium</taxon>
    </lineage>
</organism>